<evidence type="ECO:0000259" key="2">
    <source>
        <dbReference type="Pfam" id="PF00107"/>
    </source>
</evidence>
<evidence type="ECO:0000313" key="5">
    <source>
        <dbReference type="Proteomes" id="UP000253034"/>
    </source>
</evidence>
<proteinExistence type="predicted"/>
<accession>A0A369BI07</accession>
<dbReference type="RefSeq" id="WP_114296204.1">
    <property type="nucleotide sequence ID" value="NZ_QPJT01000002.1"/>
</dbReference>
<dbReference type="AlphaFoldDB" id="A0A369BI07"/>
<dbReference type="InterPro" id="IPR013154">
    <property type="entry name" value="ADH-like_N"/>
</dbReference>
<protein>
    <submittedName>
        <fullName evidence="4">L-iditol 2-dehydrogenase</fullName>
    </submittedName>
</protein>
<evidence type="ECO:0000256" key="1">
    <source>
        <dbReference type="ARBA" id="ARBA00023002"/>
    </source>
</evidence>
<feature type="domain" description="Alcohol dehydrogenase-like N-terminal" evidence="3">
    <location>
        <begin position="24"/>
        <end position="133"/>
    </location>
</feature>
<evidence type="ECO:0000259" key="3">
    <source>
        <dbReference type="Pfam" id="PF08240"/>
    </source>
</evidence>
<dbReference type="GO" id="GO:0016491">
    <property type="term" value="F:oxidoreductase activity"/>
    <property type="evidence" value="ECO:0007669"/>
    <property type="project" value="UniProtKB-KW"/>
</dbReference>
<evidence type="ECO:0000313" key="4">
    <source>
        <dbReference type="EMBL" id="RCX20087.1"/>
    </source>
</evidence>
<dbReference type="Pfam" id="PF00107">
    <property type="entry name" value="ADH_zinc_N"/>
    <property type="match status" value="1"/>
</dbReference>
<dbReference type="Gene3D" id="3.40.50.720">
    <property type="entry name" value="NAD(P)-binding Rossmann-like Domain"/>
    <property type="match status" value="1"/>
</dbReference>
<dbReference type="EMBL" id="QPJT01000002">
    <property type="protein sequence ID" value="RCX20087.1"/>
    <property type="molecule type" value="Genomic_DNA"/>
</dbReference>
<sequence length="335" mass="36570">MKQARLVETKKFIIEEADKPKANKGQAVVKILYCGICGSDLHVYIGHHPKVKAPVVLGHEAVGVVTQVSTGEERLKLGDRVAVVPLMGCGECEYCKLEQPNLCIDRKVIGFQTSGCLAEEVAIPVDNLIVLPDDCGDLQGALLEPAAVAVHSTGLLEKVRYSGKEVIITGAGTIGVLIGLLLKEVRGCNVTIVEINQDRINFAKGLGFKVINKITDFTGEEGARPVAFECTGNKAVFEMLRDIVPSPEVMVILGTFSREIETSIFQMCKYETFFIGSQMYTKKDLVEAAELMSTPLKEIFSKIVTDKIYKLEEVNEAYEEALNSKSGTKVIIKVS</sequence>
<dbReference type="PANTHER" id="PTHR43401">
    <property type="entry name" value="L-THREONINE 3-DEHYDROGENASE"/>
    <property type="match status" value="1"/>
</dbReference>
<dbReference type="Gene3D" id="3.90.180.10">
    <property type="entry name" value="Medium-chain alcohol dehydrogenases, catalytic domain"/>
    <property type="match status" value="1"/>
</dbReference>
<dbReference type="Pfam" id="PF08240">
    <property type="entry name" value="ADH_N"/>
    <property type="match status" value="1"/>
</dbReference>
<dbReference type="InterPro" id="IPR011032">
    <property type="entry name" value="GroES-like_sf"/>
</dbReference>
<comment type="caution">
    <text evidence="4">The sequence shown here is derived from an EMBL/GenBank/DDBJ whole genome shotgun (WGS) entry which is preliminary data.</text>
</comment>
<name>A0A369BI07_9FIRM</name>
<dbReference type="PANTHER" id="PTHR43401:SF2">
    <property type="entry name" value="L-THREONINE 3-DEHYDROGENASE"/>
    <property type="match status" value="1"/>
</dbReference>
<keyword evidence="1" id="KW-0560">Oxidoreductase</keyword>
<organism evidence="4 5">
    <name type="scientific">Anaerobacterium chartisolvens</name>
    <dbReference type="NCBI Taxonomy" id="1297424"/>
    <lineage>
        <taxon>Bacteria</taxon>
        <taxon>Bacillati</taxon>
        <taxon>Bacillota</taxon>
        <taxon>Clostridia</taxon>
        <taxon>Eubacteriales</taxon>
        <taxon>Oscillospiraceae</taxon>
        <taxon>Anaerobacterium</taxon>
    </lineage>
</organism>
<dbReference type="OrthoDB" id="9769198at2"/>
<dbReference type="SUPFAM" id="SSF50129">
    <property type="entry name" value="GroES-like"/>
    <property type="match status" value="1"/>
</dbReference>
<gene>
    <name evidence="4" type="ORF">DFR58_102156</name>
</gene>
<dbReference type="InterPro" id="IPR013149">
    <property type="entry name" value="ADH-like_C"/>
</dbReference>
<keyword evidence="5" id="KW-1185">Reference proteome</keyword>
<dbReference type="SUPFAM" id="SSF51735">
    <property type="entry name" value="NAD(P)-binding Rossmann-fold domains"/>
    <property type="match status" value="1"/>
</dbReference>
<dbReference type="InterPro" id="IPR050129">
    <property type="entry name" value="Zn_alcohol_dh"/>
</dbReference>
<dbReference type="Proteomes" id="UP000253034">
    <property type="component" value="Unassembled WGS sequence"/>
</dbReference>
<reference evidence="4 5" key="1">
    <citation type="submission" date="2018-07" db="EMBL/GenBank/DDBJ databases">
        <title>Genomic Encyclopedia of Type Strains, Phase IV (KMG-IV): sequencing the most valuable type-strain genomes for metagenomic binning, comparative biology and taxonomic classification.</title>
        <authorList>
            <person name="Goeker M."/>
        </authorList>
    </citation>
    <scope>NUCLEOTIDE SEQUENCE [LARGE SCALE GENOMIC DNA]</scope>
    <source>
        <strain evidence="4 5">DSM 27016</strain>
    </source>
</reference>
<feature type="domain" description="Alcohol dehydrogenase-like C-terminal" evidence="2">
    <location>
        <begin position="174"/>
        <end position="293"/>
    </location>
</feature>
<dbReference type="GO" id="GO:0046872">
    <property type="term" value="F:metal ion binding"/>
    <property type="evidence" value="ECO:0007669"/>
    <property type="project" value="UniProtKB-KW"/>
</dbReference>
<dbReference type="InterPro" id="IPR036291">
    <property type="entry name" value="NAD(P)-bd_dom_sf"/>
</dbReference>